<proteinExistence type="predicted"/>
<evidence type="ECO:0000256" key="1">
    <source>
        <dbReference type="SAM" id="Phobius"/>
    </source>
</evidence>
<gene>
    <name evidence="2" type="ORF">HZS55_14960</name>
</gene>
<keyword evidence="1" id="KW-1133">Transmembrane helix</keyword>
<dbReference type="KEGG" id="hrr:HZS55_14960"/>
<keyword evidence="1" id="KW-0812">Transmembrane</keyword>
<dbReference type="GeneID" id="56079189"/>
<keyword evidence="1" id="KW-0472">Membrane</keyword>
<dbReference type="EMBL" id="CP058910">
    <property type="protein sequence ID" value="QLH78509.1"/>
    <property type="molecule type" value="Genomic_DNA"/>
</dbReference>
<reference evidence="2 3" key="1">
    <citation type="submission" date="2020-07" db="EMBL/GenBank/DDBJ databases">
        <title>Halosimplex pelagicum sp. nov. and Halosimplex rubrum sp. nov., isolated from salted brown alga Laminaria, and emended description of the genus Halosimplex.</title>
        <authorList>
            <person name="Cui H."/>
        </authorList>
    </citation>
    <scope>NUCLEOTIDE SEQUENCE [LARGE SCALE GENOMIC DNA]</scope>
    <source>
        <strain evidence="2 3">R27</strain>
    </source>
</reference>
<accession>A0A7D5T6Q7</accession>
<organism evidence="2 3">
    <name type="scientific">Halosimplex rubrum</name>
    <dbReference type="NCBI Taxonomy" id="869889"/>
    <lineage>
        <taxon>Archaea</taxon>
        <taxon>Methanobacteriati</taxon>
        <taxon>Methanobacteriota</taxon>
        <taxon>Stenosarchaea group</taxon>
        <taxon>Halobacteria</taxon>
        <taxon>Halobacteriales</taxon>
        <taxon>Haloarculaceae</taxon>
        <taxon>Halosimplex</taxon>
    </lineage>
</organism>
<dbReference type="RefSeq" id="WP_179908390.1">
    <property type="nucleotide sequence ID" value="NZ_CP058910.1"/>
</dbReference>
<evidence type="ECO:0000313" key="3">
    <source>
        <dbReference type="Proteomes" id="UP000509667"/>
    </source>
</evidence>
<sequence length="47" mass="5070">MIIEGMPTIVLYIGFLLAVLAGVGLVGMYLFTHFLKGYNNAAGYSDD</sequence>
<protein>
    <submittedName>
        <fullName evidence="2">Uncharacterized protein</fullName>
    </submittedName>
</protein>
<name>A0A7D5T6Q7_9EURY</name>
<feature type="transmembrane region" description="Helical" evidence="1">
    <location>
        <begin position="9"/>
        <end position="31"/>
    </location>
</feature>
<dbReference type="AlphaFoldDB" id="A0A7D5T6Q7"/>
<dbReference type="Proteomes" id="UP000509667">
    <property type="component" value="Chromosome"/>
</dbReference>
<keyword evidence="3" id="KW-1185">Reference proteome</keyword>
<evidence type="ECO:0000313" key="2">
    <source>
        <dbReference type="EMBL" id="QLH78509.1"/>
    </source>
</evidence>